<evidence type="ECO:0000313" key="1">
    <source>
        <dbReference type="EMBL" id="OMO90905.1"/>
    </source>
</evidence>
<proteinExistence type="predicted"/>
<reference evidence="2" key="1">
    <citation type="submission" date="2013-09" db="EMBL/GenBank/DDBJ databases">
        <title>Corchorus olitorius genome sequencing.</title>
        <authorList>
            <person name="Alam M."/>
            <person name="Haque M.S."/>
            <person name="Islam M.S."/>
            <person name="Emdad E.M."/>
            <person name="Islam M.M."/>
            <person name="Ahmed B."/>
            <person name="Halim A."/>
            <person name="Hossen Q.M.M."/>
            <person name="Hossain M.Z."/>
            <person name="Ahmed R."/>
            <person name="Khan M.M."/>
            <person name="Islam R."/>
            <person name="Rashid M.M."/>
            <person name="Khan S.A."/>
            <person name="Rahman M.S."/>
            <person name="Alam M."/>
            <person name="Yahiya A.S."/>
            <person name="Khan M.S."/>
            <person name="Azam M.S."/>
            <person name="Haque T."/>
            <person name="Lashkar M.Z.H."/>
            <person name="Akhand A.I."/>
            <person name="Morshed G."/>
            <person name="Roy S."/>
            <person name="Uddin K.S."/>
            <person name="Rabeya T."/>
            <person name="Hossain A.S."/>
            <person name="Chowdhury A."/>
            <person name="Snigdha A.R."/>
            <person name="Mortoza M.S."/>
            <person name="Matin S.A."/>
            <person name="Hoque S.M.E."/>
            <person name="Islam M.K."/>
            <person name="Roy D.K."/>
            <person name="Haider R."/>
            <person name="Moosa M.M."/>
            <person name="Elias S.M."/>
            <person name="Hasan A.M."/>
            <person name="Jahan S."/>
            <person name="Shafiuddin M."/>
            <person name="Mahmood N."/>
            <person name="Shommy N.S."/>
        </authorList>
    </citation>
    <scope>NUCLEOTIDE SEQUENCE [LARGE SCALE GENOMIC DNA]</scope>
    <source>
        <strain evidence="2">cv. O-4</strain>
    </source>
</reference>
<protein>
    <submittedName>
        <fullName evidence="1">Uncharacterized protein</fullName>
    </submittedName>
</protein>
<dbReference type="AlphaFoldDB" id="A0A1R3J7R0"/>
<gene>
    <name evidence="1" type="ORF">COLO4_18787</name>
</gene>
<organism evidence="1 2">
    <name type="scientific">Corchorus olitorius</name>
    <dbReference type="NCBI Taxonomy" id="93759"/>
    <lineage>
        <taxon>Eukaryota</taxon>
        <taxon>Viridiplantae</taxon>
        <taxon>Streptophyta</taxon>
        <taxon>Embryophyta</taxon>
        <taxon>Tracheophyta</taxon>
        <taxon>Spermatophyta</taxon>
        <taxon>Magnoliopsida</taxon>
        <taxon>eudicotyledons</taxon>
        <taxon>Gunneridae</taxon>
        <taxon>Pentapetalae</taxon>
        <taxon>rosids</taxon>
        <taxon>malvids</taxon>
        <taxon>Malvales</taxon>
        <taxon>Malvaceae</taxon>
        <taxon>Grewioideae</taxon>
        <taxon>Apeibeae</taxon>
        <taxon>Corchorus</taxon>
    </lineage>
</organism>
<comment type="caution">
    <text evidence="1">The sequence shown here is derived from an EMBL/GenBank/DDBJ whole genome shotgun (WGS) entry which is preliminary data.</text>
</comment>
<dbReference type="Proteomes" id="UP000187203">
    <property type="component" value="Unassembled WGS sequence"/>
</dbReference>
<keyword evidence="2" id="KW-1185">Reference proteome</keyword>
<sequence length="32" mass="3686">MGLTKERFEERKKWAATKDLLALAQPPRVKAC</sequence>
<evidence type="ECO:0000313" key="2">
    <source>
        <dbReference type="Proteomes" id="UP000187203"/>
    </source>
</evidence>
<dbReference type="EMBL" id="AWUE01016503">
    <property type="protein sequence ID" value="OMO90905.1"/>
    <property type="molecule type" value="Genomic_DNA"/>
</dbReference>
<name>A0A1R3J7R0_9ROSI</name>
<accession>A0A1R3J7R0</accession>